<evidence type="ECO:0000313" key="3">
    <source>
        <dbReference type="Proteomes" id="UP000838412"/>
    </source>
</evidence>
<feature type="domain" description="BTB" evidence="1">
    <location>
        <begin position="9"/>
        <end position="107"/>
    </location>
</feature>
<gene>
    <name evidence="2" type="primary">KCTD7</name>
    <name evidence="2" type="ORF">BLAG_LOCUS1736</name>
</gene>
<dbReference type="SUPFAM" id="SSF54695">
    <property type="entry name" value="POZ domain"/>
    <property type="match status" value="1"/>
</dbReference>
<evidence type="ECO:0000313" key="2">
    <source>
        <dbReference type="EMBL" id="CAH1232757.1"/>
    </source>
</evidence>
<dbReference type="GO" id="GO:0051260">
    <property type="term" value="P:protein homooligomerization"/>
    <property type="evidence" value="ECO:0007669"/>
    <property type="project" value="InterPro"/>
</dbReference>
<dbReference type="AlphaFoldDB" id="A0A8J9W4E0"/>
<dbReference type="FunFam" id="3.30.710.10:FF:000046">
    <property type="entry name" value="BTB/POZ domain-containing protein KCTD7 isoform X1"/>
    <property type="match status" value="1"/>
</dbReference>
<evidence type="ECO:0000259" key="1">
    <source>
        <dbReference type="SMART" id="SM00225"/>
    </source>
</evidence>
<organism evidence="2 3">
    <name type="scientific">Branchiostoma lanceolatum</name>
    <name type="common">Common lancelet</name>
    <name type="synonym">Amphioxus lanceolatum</name>
    <dbReference type="NCBI Taxonomy" id="7740"/>
    <lineage>
        <taxon>Eukaryota</taxon>
        <taxon>Metazoa</taxon>
        <taxon>Chordata</taxon>
        <taxon>Cephalochordata</taxon>
        <taxon>Leptocardii</taxon>
        <taxon>Amphioxiformes</taxon>
        <taxon>Branchiostomatidae</taxon>
        <taxon>Branchiostoma</taxon>
    </lineage>
</organism>
<dbReference type="InterPro" id="IPR011333">
    <property type="entry name" value="SKP1/BTB/POZ_sf"/>
</dbReference>
<dbReference type="EMBL" id="OV696686">
    <property type="protein sequence ID" value="CAH1232757.1"/>
    <property type="molecule type" value="Genomic_DNA"/>
</dbReference>
<dbReference type="OrthoDB" id="2414723at2759"/>
<dbReference type="Gene3D" id="3.30.710.10">
    <property type="entry name" value="Potassium Channel Kv1.1, Chain A"/>
    <property type="match status" value="1"/>
</dbReference>
<dbReference type="Proteomes" id="UP000838412">
    <property type="component" value="Chromosome 1"/>
</dbReference>
<protein>
    <submittedName>
        <fullName evidence="2">KCTD7 protein</fullName>
    </submittedName>
</protein>
<dbReference type="InterPro" id="IPR000210">
    <property type="entry name" value="BTB/POZ_dom"/>
</dbReference>
<accession>A0A8J9W4E0</accession>
<dbReference type="PANTHER" id="PTHR14499:SF145">
    <property type="entry name" value="POTASSIUM CHANNEL REGULATORY PROTEIN-LIKE"/>
    <property type="match status" value="1"/>
</dbReference>
<dbReference type="SMART" id="SM00225">
    <property type="entry name" value="BTB"/>
    <property type="match status" value="1"/>
</dbReference>
<dbReference type="Pfam" id="PF25611">
    <property type="entry name" value="KCTD_C"/>
    <property type="match status" value="1"/>
</dbReference>
<name>A0A8J9W4E0_BRALA</name>
<reference evidence="2" key="1">
    <citation type="submission" date="2022-01" db="EMBL/GenBank/DDBJ databases">
        <authorList>
            <person name="Braso-Vives M."/>
        </authorList>
    </citation>
    <scope>NUCLEOTIDE SEQUENCE</scope>
</reference>
<dbReference type="Pfam" id="PF02214">
    <property type="entry name" value="BTB_2"/>
    <property type="match status" value="1"/>
</dbReference>
<dbReference type="InterPro" id="IPR003131">
    <property type="entry name" value="T1-type_BTB"/>
</dbReference>
<dbReference type="InterPro" id="IPR057890">
    <property type="entry name" value="KCTD7/14_C"/>
</dbReference>
<keyword evidence="3" id="KW-1185">Reference proteome</keyword>
<proteinExistence type="predicted"/>
<dbReference type="PANTHER" id="PTHR14499">
    <property type="entry name" value="POTASSIUM CHANNEL TETRAMERIZATION DOMAIN-CONTAINING"/>
    <property type="match status" value="1"/>
</dbReference>
<sequence length="239" mass="27648">MAVMNQFPSIIRLNVGGTHFTTALSTLRKYENSMLAAMFSGRHLVEMDEEGRYFIDSDPTYFLHILTFLRRGQLPPTDIAREVVKEAQYYGIDALVEQLSQCQPLFGEVVGRQEFVKQVPNYRKNLEEMICIAKEKAFGSRETRVTMRVFKEPPETSSPPPDFVTLEHTCTFEYAVSFGPWDASPGVKDLVDCIALDLKERRFDIQHHKKGECYKAAGRLGGRNFCCERQFFEFTFKWW</sequence>